<comment type="function">
    <text evidence="13">Controls the interaction of photosystem II (PSII) cores with the light-harvesting antenna, regulates electron flow through the 2 photosystem reaction centers. PSII is a light-driven water plastoquinone oxidoreductase, using light energy to abstract electrons from H(2)O, generating a proton gradient subsequently used for ATP formation.</text>
</comment>
<dbReference type="GeneID" id="39721699"/>
<keyword evidence="4 12" id="KW-0674">Reaction center</keyword>
<dbReference type="NCBIfam" id="TIGR03043">
    <property type="entry name" value="PS_II_psbZ"/>
    <property type="match status" value="1"/>
</dbReference>
<organism evidence="15">
    <name type="scientific">Selaginella sanguinolenta</name>
    <dbReference type="NCBI Taxonomy" id="493175"/>
    <lineage>
        <taxon>Eukaryota</taxon>
        <taxon>Viridiplantae</taxon>
        <taxon>Streptophyta</taxon>
        <taxon>Embryophyta</taxon>
        <taxon>Tracheophyta</taxon>
        <taxon>Lycopodiopsida</taxon>
        <taxon>Selaginellales</taxon>
        <taxon>Selaginellaceae</taxon>
        <taxon>Selaginella</taxon>
    </lineage>
</organism>
<keyword evidence="5 12" id="KW-0602">Photosynthesis</keyword>
<geneLocation type="chloroplast" evidence="15"/>
<reference evidence="15" key="3">
    <citation type="journal article" date="2019" name="J. ISSAAS">
        <title>The Unique Evolutionary Trajectory 1 and Dynamic Conformations of DR and IR/DR-coexisting Plastomes of the Early Vascular Plant Selaginellaceae (Lycophyte).</title>
        <authorList>
            <person name="Zhang H.-R."/>
            <person name="Xiang Q.-P."/>
            <person name="Zhang X.-C."/>
        </authorList>
    </citation>
    <scope>NUCLEOTIDE SEQUENCE</scope>
</reference>
<dbReference type="GO" id="GO:0042549">
    <property type="term" value="P:photosystem II stabilization"/>
    <property type="evidence" value="ECO:0007669"/>
    <property type="project" value="InterPro"/>
</dbReference>
<keyword evidence="14" id="KW-0732">Signal</keyword>
<dbReference type="SUPFAM" id="SSF161055">
    <property type="entry name" value="PsbZ-like"/>
    <property type="match status" value="1"/>
</dbReference>
<evidence type="ECO:0000256" key="14">
    <source>
        <dbReference type="SAM" id="SignalP"/>
    </source>
</evidence>
<dbReference type="InterPro" id="IPR036512">
    <property type="entry name" value="PSII_PsbZ_sf"/>
</dbReference>
<dbReference type="Gene3D" id="1.10.287.740">
    <property type="entry name" value="Photosystem II PsbZ, reaction centre"/>
    <property type="match status" value="1"/>
</dbReference>
<evidence type="ECO:0000256" key="9">
    <source>
        <dbReference type="ARBA" id="ARBA00023136"/>
    </source>
</evidence>
<dbReference type="PANTHER" id="PTHR34971:SF2">
    <property type="entry name" value="PHOTOSYSTEM II REACTION CENTER PROTEIN Z"/>
    <property type="match status" value="1"/>
</dbReference>
<dbReference type="AlphaFoldDB" id="A0A482CHR5"/>
<name>A0A482CHR5_9TRAC</name>
<evidence type="ECO:0000256" key="1">
    <source>
        <dbReference type="ARBA" id="ARBA00004141"/>
    </source>
</evidence>
<evidence type="ECO:0000256" key="3">
    <source>
        <dbReference type="ARBA" id="ARBA00021665"/>
    </source>
</evidence>
<evidence type="ECO:0000256" key="13">
    <source>
        <dbReference type="RuleBase" id="RU003472"/>
    </source>
</evidence>
<dbReference type="EMBL" id="MK622383">
    <property type="protein sequence ID" value="QGU93224.1"/>
    <property type="molecule type" value="Genomic_DNA"/>
</dbReference>
<dbReference type="InterPro" id="IPR002644">
    <property type="entry name" value="PSII_PsbZ"/>
</dbReference>
<evidence type="ECO:0000256" key="4">
    <source>
        <dbReference type="ARBA" id="ARBA00022469"/>
    </source>
</evidence>
<keyword evidence="10 12" id="KW-0604">Photosystem II</keyword>
<dbReference type="Pfam" id="PF01737">
    <property type="entry name" value="Ycf9"/>
    <property type="match status" value="1"/>
</dbReference>
<feature type="chain" id="PRO_5033435750" description="Photosystem II reaction center protein Z" evidence="14">
    <location>
        <begin position="29"/>
        <end position="63"/>
    </location>
</feature>
<keyword evidence="15" id="KW-0150">Chloroplast</keyword>
<keyword evidence="8 12" id="KW-0793">Thylakoid</keyword>
<protein>
    <recommendedName>
        <fullName evidence="3 12">Photosystem II reaction center protein Z</fullName>
        <shortName evidence="12">PSII-Z</shortName>
    </recommendedName>
</protein>
<keyword evidence="6 12" id="KW-0812">Transmembrane</keyword>
<feature type="signal peptide" evidence="14">
    <location>
        <begin position="1"/>
        <end position="28"/>
    </location>
</feature>
<comment type="similarity">
    <text evidence="2 12 13">Belongs to the PsbZ family.</text>
</comment>
<dbReference type="GO" id="GO:0009535">
    <property type="term" value="C:chloroplast thylakoid membrane"/>
    <property type="evidence" value="ECO:0007669"/>
    <property type="project" value="UniProtKB-SubCell"/>
</dbReference>
<reference evidence="16" key="2">
    <citation type="journal article" date="2019" name="J. ISSAAS">
        <title>Phylogenomics of Selaginellaceae with special reference to the enigmatic sanguinolenta group.</title>
        <authorList>
            <person name="Zhang H.-R."/>
            <person name="Wei R."/>
            <person name="Xiang Q.-P."/>
            <person name="Zhang X.-C."/>
        </authorList>
    </citation>
    <scope>NUCLEOTIDE SEQUENCE</scope>
</reference>
<evidence type="ECO:0000313" key="16">
    <source>
        <dbReference type="EMBL" id="QGU93224.1"/>
    </source>
</evidence>
<evidence type="ECO:0000256" key="6">
    <source>
        <dbReference type="ARBA" id="ARBA00022692"/>
    </source>
</evidence>
<proteinExistence type="inferred from homology"/>
<evidence type="ECO:0000313" key="15">
    <source>
        <dbReference type="EMBL" id="QBL76326.1"/>
    </source>
</evidence>
<sequence>MTIALQSAVSASIAIPLIPVIGVPAVLASPDGWSSGKNVVFSGASPRIGPVFLVGIPNPSVSR</sequence>
<evidence type="ECO:0000256" key="7">
    <source>
        <dbReference type="ARBA" id="ARBA00022989"/>
    </source>
</evidence>
<keyword evidence="7 12" id="KW-1133">Transmembrane helix</keyword>
<evidence type="ECO:0000256" key="11">
    <source>
        <dbReference type="ARBA" id="ARBA00038734"/>
    </source>
</evidence>
<gene>
    <name evidence="12 15" type="primary">psbZ</name>
</gene>
<evidence type="ECO:0000256" key="12">
    <source>
        <dbReference type="HAMAP-Rule" id="MF_00644"/>
    </source>
</evidence>
<comment type="subunit">
    <text evidence="11 12">PSII is composed of 1 copy each of membrane proteins PsbA, PsbB, PsbC, PsbD, PsbE, PsbF, PsbH, PsbI, PsbJ, PsbK, PsbL, PsbM, PsbT, PsbY, PsbZ, Psb30/Ycf12, at least 3 peripheral proteins of the oxygen-evolving complex and a large number of cofactors. It forms dimeric complexes.</text>
</comment>
<comment type="subcellular location">
    <subcellularLocation>
        <location evidence="1">Membrane</location>
        <topology evidence="1">Multi-pass membrane protein</topology>
    </subcellularLocation>
    <subcellularLocation>
        <location evidence="12">Plastid</location>
        <location evidence="12">Chloroplast thylakoid membrane</location>
        <topology evidence="12">Multi-pass membrane protein</topology>
    </subcellularLocation>
</comment>
<comment type="function">
    <text evidence="12">May control the interaction of photosystem II (PSII) cores with the light-harvesting antenna, regulates electron flow through the 2 photosystem reaction centers. PSII is a light-driven water plastoquinone oxidoreductase, using light energy to abstract electrons from H(2)O, generating a proton gradient subsequently used for ATP formation.</text>
</comment>
<dbReference type="GO" id="GO:0015979">
    <property type="term" value="P:photosynthesis"/>
    <property type="evidence" value="ECO:0007669"/>
    <property type="project" value="UniProtKB-UniRule"/>
</dbReference>
<reference evidence="15" key="1">
    <citation type="submission" date="2018-07" db="EMBL/GenBank/DDBJ databases">
        <authorList>
            <person name="Zhang H."/>
            <person name="Zhang X."/>
        </authorList>
    </citation>
    <scope>NUCLEOTIDE SEQUENCE</scope>
</reference>
<evidence type="ECO:0000256" key="10">
    <source>
        <dbReference type="ARBA" id="ARBA00023276"/>
    </source>
</evidence>
<dbReference type="EMBL" id="MH598536">
    <property type="protein sequence ID" value="QBL76326.1"/>
    <property type="molecule type" value="Genomic_DNA"/>
</dbReference>
<dbReference type="GO" id="GO:0009539">
    <property type="term" value="C:photosystem II reaction center"/>
    <property type="evidence" value="ECO:0007669"/>
    <property type="project" value="InterPro"/>
</dbReference>
<keyword evidence="15" id="KW-0934">Plastid</keyword>
<accession>A0A482CHR5</accession>
<dbReference type="RefSeq" id="YP_009589744.1">
    <property type="nucleotide sequence ID" value="NC_041645.1"/>
</dbReference>
<evidence type="ECO:0000256" key="5">
    <source>
        <dbReference type="ARBA" id="ARBA00022531"/>
    </source>
</evidence>
<dbReference type="PANTHER" id="PTHR34971">
    <property type="entry name" value="PHOTOSYSTEM II REACTION CENTER PROTEIN Z"/>
    <property type="match status" value="1"/>
</dbReference>
<keyword evidence="9 12" id="KW-0472">Membrane</keyword>
<evidence type="ECO:0000256" key="2">
    <source>
        <dbReference type="ARBA" id="ARBA00008367"/>
    </source>
</evidence>
<evidence type="ECO:0000256" key="8">
    <source>
        <dbReference type="ARBA" id="ARBA00023078"/>
    </source>
</evidence>
<dbReference type="HAMAP" id="MF_00644">
    <property type="entry name" value="PSII_PsbZ"/>
    <property type="match status" value="1"/>
</dbReference>